<dbReference type="InterPro" id="IPR037036">
    <property type="entry name" value="PDED_dom_sf"/>
</dbReference>
<dbReference type="GO" id="GO:0007399">
    <property type="term" value="P:nervous system development"/>
    <property type="evidence" value="ECO:0007669"/>
    <property type="project" value="TreeGrafter"/>
</dbReference>
<feature type="region of interest" description="Disordered" evidence="5">
    <location>
        <begin position="94"/>
        <end position="124"/>
    </location>
</feature>
<keyword evidence="4" id="KW-0446">Lipid-binding</keyword>
<evidence type="ECO:0000256" key="2">
    <source>
        <dbReference type="ARBA" id="ARBA00022448"/>
    </source>
</evidence>
<dbReference type="InterPro" id="IPR051519">
    <property type="entry name" value="PDE6D_unc-119_myristoyl-bd"/>
</dbReference>
<dbReference type="Pfam" id="PF05351">
    <property type="entry name" value="GMP_PDE_delta"/>
    <property type="match status" value="1"/>
</dbReference>
<keyword evidence="2" id="KW-0813">Transport</keyword>
<evidence type="ECO:0000256" key="4">
    <source>
        <dbReference type="ARBA" id="ARBA00023121"/>
    </source>
</evidence>
<dbReference type="GO" id="GO:0042953">
    <property type="term" value="P:lipoprotein transport"/>
    <property type="evidence" value="ECO:0007669"/>
    <property type="project" value="TreeGrafter"/>
</dbReference>
<organism evidence="7">
    <name type="scientific">Amblyomma parvum</name>
    <name type="common">South American tick</name>
    <dbReference type="NCBI Taxonomy" id="251391"/>
    <lineage>
        <taxon>Eukaryota</taxon>
        <taxon>Metazoa</taxon>
        <taxon>Ecdysozoa</taxon>
        <taxon>Arthropoda</taxon>
        <taxon>Chelicerata</taxon>
        <taxon>Arachnida</taxon>
        <taxon>Acari</taxon>
        <taxon>Parasitiformes</taxon>
        <taxon>Ixodida</taxon>
        <taxon>Ixodoidea</taxon>
        <taxon>Ixodidae</taxon>
        <taxon>Amblyomminae</taxon>
        <taxon>Amblyomma</taxon>
    </lineage>
</organism>
<dbReference type="SUPFAM" id="SSF81296">
    <property type="entry name" value="E set domains"/>
    <property type="match status" value="1"/>
</dbReference>
<dbReference type="PANTHER" id="PTHR12951:SF1">
    <property type="entry name" value="PROTEIN UNC-119 HOMOLOG"/>
    <property type="match status" value="1"/>
</dbReference>
<dbReference type="EMBL" id="GBBL01001763">
    <property type="protein sequence ID" value="JAC25557.1"/>
    <property type="molecule type" value="mRNA"/>
</dbReference>
<evidence type="ECO:0000259" key="6">
    <source>
        <dbReference type="Pfam" id="PF05351"/>
    </source>
</evidence>
<dbReference type="GO" id="GO:0060271">
    <property type="term" value="P:cilium assembly"/>
    <property type="evidence" value="ECO:0007669"/>
    <property type="project" value="TreeGrafter"/>
</dbReference>
<keyword evidence="7" id="KW-0675">Receptor</keyword>
<dbReference type="InterPro" id="IPR008015">
    <property type="entry name" value="PDED_dom"/>
</dbReference>
<evidence type="ECO:0000256" key="5">
    <source>
        <dbReference type="SAM" id="MobiDB-lite"/>
    </source>
</evidence>
<sequence>MSAVKNSNVPNPPSSKKRTGGFLRQAKSRKDHPADLEPITEEELATKEFISPEDVLRLQKITEGYLCSPDANVYDIDFTRFKIRDMESGMVLFEIAKPPPPSTPDGDDAGEEQPPESECQDPNAGRFVRYQFTPQFLKLKTVGATVEFTVGSKPVSKFRMIERHFLPGTNCLRHLTLSSASASPTARTHASTSTSFPSLSQELCDEMIANPFETRSDSFYFVDDKLIMHNKADYAYNGGLQHQ</sequence>
<accession>A0A023FVM5</accession>
<proteinExistence type="evidence at transcript level"/>
<dbReference type="PANTHER" id="PTHR12951">
    <property type="entry name" value="RETINAL PROTEIN 4"/>
    <property type="match status" value="1"/>
</dbReference>
<dbReference type="GO" id="GO:0005929">
    <property type="term" value="C:cilium"/>
    <property type="evidence" value="ECO:0007669"/>
    <property type="project" value="TreeGrafter"/>
</dbReference>
<feature type="region of interest" description="Disordered" evidence="5">
    <location>
        <begin position="1"/>
        <end position="40"/>
    </location>
</feature>
<dbReference type="AlphaFoldDB" id="A0A023FVM5"/>
<protein>
    <submittedName>
        <fullName evidence="7">Putative photoreceptor synaptic vesicle protein</fullName>
    </submittedName>
</protein>
<dbReference type="GO" id="GO:0008289">
    <property type="term" value="F:lipid binding"/>
    <property type="evidence" value="ECO:0007669"/>
    <property type="project" value="UniProtKB-KW"/>
</dbReference>
<evidence type="ECO:0000256" key="3">
    <source>
        <dbReference type="ARBA" id="ARBA00022927"/>
    </source>
</evidence>
<keyword evidence="3" id="KW-0653">Protein transport</keyword>
<dbReference type="Gene3D" id="2.70.50.40">
    <property type="entry name" value="GMP phosphodiesterase, delta subunit"/>
    <property type="match status" value="1"/>
</dbReference>
<name>A0A023FVM5_AMBPA</name>
<feature type="compositionally biased region" description="Acidic residues" evidence="5">
    <location>
        <begin position="105"/>
        <end position="119"/>
    </location>
</feature>
<evidence type="ECO:0000313" key="7">
    <source>
        <dbReference type="EMBL" id="JAC25557.1"/>
    </source>
</evidence>
<comment type="similarity">
    <text evidence="1">Belongs to the PDE6D/unc-119 family.</text>
</comment>
<dbReference type="InterPro" id="IPR014756">
    <property type="entry name" value="Ig_E-set"/>
</dbReference>
<evidence type="ECO:0000256" key="1">
    <source>
        <dbReference type="ARBA" id="ARBA00008102"/>
    </source>
</evidence>
<reference evidence="7" key="1">
    <citation type="submission" date="2014-03" db="EMBL/GenBank/DDBJ databases">
        <title>The sialotranscriptome of Amblyomma triste, Amblyomma parvum and Amblyomma cajennense ticks, uncovered by 454-based RNA-seq.</title>
        <authorList>
            <person name="Garcia G.R."/>
            <person name="Gardinassi L.G."/>
            <person name="Ribeiro J.M."/>
            <person name="Anatrielo E."/>
            <person name="Ferreira B.R."/>
            <person name="Moreira H.N."/>
            <person name="Mafra C."/>
            <person name="Olegario M.M."/>
            <person name="Szabo P.J."/>
            <person name="Miranda-Santos I.K."/>
            <person name="Maruyama S.R."/>
        </authorList>
    </citation>
    <scope>NUCLEOTIDE SEQUENCE</scope>
    <source>
        <strain evidence="7">Araguapaz</strain>
        <tissue evidence="7">Salivary glands</tissue>
    </source>
</reference>
<feature type="domain" description="GMP phosphodiesterase delta subunit" evidence="6">
    <location>
        <begin position="71"/>
        <end position="236"/>
    </location>
</feature>